<keyword evidence="1" id="KW-0812">Transmembrane</keyword>
<protein>
    <submittedName>
        <fullName evidence="2">Uncharacterized protein</fullName>
    </submittedName>
</protein>
<dbReference type="EMBL" id="JACKWZ010000030">
    <property type="protein sequence ID" value="KAF9420634.1"/>
    <property type="molecule type" value="Genomic_DNA"/>
</dbReference>
<evidence type="ECO:0000256" key="1">
    <source>
        <dbReference type="SAM" id="Phobius"/>
    </source>
</evidence>
<evidence type="ECO:0000313" key="2">
    <source>
        <dbReference type="EMBL" id="KAF9420634.1"/>
    </source>
</evidence>
<sequence>MNCRKLQNSVVQKTTSSTNDILDEAEQFTLAGRVFFSLQHVKPHRPPSDTRDVTTAHVDWQSLLQSTARQGDDMIHYGVPHLFWYFTVTAASAVRKLRNSVVQKTTSSTNDILDEAEQFTLAGRVFFSLQHVKVTMWTVEFRNFFWYLLITTIVIAVKIQPVTIKYCPVSIVNMNGRAVEYLWKLRNTRDVRTAHVDWQSLLQSTARQDEDMIRYGVPHLFWYFTVTAASAVLPQWYLDFITSGDVSCIIPVAFLHIVGMALSEGSS</sequence>
<feature type="transmembrane region" description="Helical" evidence="1">
    <location>
        <begin position="144"/>
        <end position="164"/>
    </location>
</feature>
<accession>A0A835GNV0</accession>
<dbReference type="AlphaFoldDB" id="A0A835GNV0"/>
<organism evidence="2 3">
    <name type="scientific">Spodoptera exigua</name>
    <name type="common">Beet armyworm</name>
    <name type="synonym">Noctua fulgens</name>
    <dbReference type="NCBI Taxonomy" id="7107"/>
    <lineage>
        <taxon>Eukaryota</taxon>
        <taxon>Metazoa</taxon>
        <taxon>Ecdysozoa</taxon>
        <taxon>Arthropoda</taxon>
        <taxon>Hexapoda</taxon>
        <taxon>Insecta</taxon>
        <taxon>Pterygota</taxon>
        <taxon>Neoptera</taxon>
        <taxon>Endopterygota</taxon>
        <taxon>Lepidoptera</taxon>
        <taxon>Glossata</taxon>
        <taxon>Ditrysia</taxon>
        <taxon>Noctuoidea</taxon>
        <taxon>Noctuidae</taxon>
        <taxon>Amphipyrinae</taxon>
        <taxon>Spodoptera</taxon>
    </lineage>
</organism>
<reference evidence="2" key="1">
    <citation type="submission" date="2020-08" db="EMBL/GenBank/DDBJ databases">
        <title>Spodoptera exigua strain:BAW_Kor-Di-RS1 Genome sequencing and assembly.</title>
        <authorList>
            <person name="Kim J."/>
            <person name="Nam H.Y."/>
            <person name="Kwon M."/>
            <person name="Choi J.H."/>
            <person name="Cho S.R."/>
            <person name="Kim G.-H."/>
        </authorList>
    </citation>
    <scope>NUCLEOTIDE SEQUENCE</scope>
    <source>
        <strain evidence="2">BAW_Kor-Di-RS1</strain>
        <tissue evidence="2">Whole-body</tissue>
    </source>
</reference>
<comment type="caution">
    <text evidence="2">The sequence shown here is derived from an EMBL/GenBank/DDBJ whole genome shotgun (WGS) entry which is preliminary data.</text>
</comment>
<keyword evidence="3" id="KW-1185">Reference proteome</keyword>
<dbReference type="Proteomes" id="UP000648187">
    <property type="component" value="Unassembled WGS sequence"/>
</dbReference>
<name>A0A835GNV0_SPOEX</name>
<keyword evidence="1" id="KW-0472">Membrane</keyword>
<proteinExistence type="predicted"/>
<gene>
    <name evidence="2" type="ORF">HW555_003181</name>
</gene>
<evidence type="ECO:0000313" key="3">
    <source>
        <dbReference type="Proteomes" id="UP000648187"/>
    </source>
</evidence>
<keyword evidence="1" id="KW-1133">Transmembrane helix</keyword>